<dbReference type="InterPro" id="IPR008878">
    <property type="entry name" value="Transposase_IS66_Orf2"/>
</dbReference>
<dbReference type="NCBIfam" id="NF033819">
    <property type="entry name" value="IS66_TnpB"/>
    <property type="match status" value="1"/>
</dbReference>
<dbReference type="OrthoDB" id="4956084at2"/>
<evidence type="ECO:0000313" key="2">
    <source>
        <dbReference type="Proteomes" id="UP000268007"/>
    </source>
</evidence>
<gene>
    <name evidence="1" type="ORF">BDD43_2569</name>
</gene>
<dbReference type="PANTHER" id="PTHR36455:SF1">
    <property type="entry name" value="BLR8292 PROTEIN"/>
    <property type="match status" value="1"/>
</dbReference>
<comment type="caution">
    <text evidence="1">The sequence shown here is derived from an EMBL/GenBank/DDBJ whole genome shotgun (WGS) entry which is preliminary data.</text>
</comment>
<proteinExistence type="predicted"/>
<dbReference type="PANTHER" id="PTHR36455">
    <property type="match status" value="1"/>
</dbReference>
<evidence type="ECO:0000313" key="1">
    <source>
        <dbReference type="EMBL" id="RKR82392.1"/>
    </source>
</evidence>
<keyword evidence="2" id="KW-1185">Reference proteome</keyword>
<reference evidence="1 2" key="1">
    <citation type="submission" date="2018-10" db="EMBL/GenBank/DDBJ databases">
        <title>Genomic Encyclopedia of Archaeal and Bacterial Type Strains, Phase II (KMG-II): from individual species to whole genera.</title>
        <authorList>
            <person name="Goeker M."/>
        </authorList>
    </citation>
    <scope>NUCLEOTIDE SEQUENCE [LARGE SCALE GENOMIC DNA]</scope>
    <source>
        <strain evidence="1 2">DSM 18602</strain>
    </source>
</reference>
<organism evidence="1 2">
    <name type="scientific">Mucilaginibacter gracilis</name>
    <dbReference type="NCBI Taxonomy" id="423350"/>
    <lineage>
        <taxon>Bacteria</taxon>
        <taxon>Pseudomonadati</taxon>
        <taxon>Bacteroidota</taxon>
        <taxon>Sphingobacteriia</taxon>
        <taxon>Sphingobacteriales</taxon>
        <taxon>Sphingobacteriaceae</taxon>
        <taxon>Mucilaginibacter</taxon>
    </lineage>
</organism>
<sequence>MMDFLENRRYFLYPFTVTMSKAYDGLSGLVRNELGQDPRCGDVYIFFNSARTLMKMLFWDGDGYVIYGKRIEHKRFQVPAGRVDDLGFYITPLQLLQLIRGIRMETVFRKTAE</sequence>
<dbReference type="Pfam" id="PF05717">
    <property type="entry name" value="TnpB_IS66"/>
    <property type="match status" value="1"/>
</dbReference>
<dbReference type="AlphaFoldDB" id="A0A495J0Z9"/>
<accession>A0A495J0Z9</accession>
<dbReference type="Proteomes" id="UP000268007">
    <property type="component" value="Unassembled WGS sequence"/>
</dbReference>
<dbReference type="RefSeq" id="WP_121197993.1">
    <property type="nucleotide sequence ID" value="NZ_RBKU01000001.1"/>
</dbReference>
<dbReference type="EMBL" id="RBKU01000001">
    <property type="protein sequence ID" value="RKR82392.1"/>
    <property type="molecule type" value="Genomic_DNA"/>
</dbReference>
<protein>
    <submittedName>
        <fullName evidence="1">Transposase</fullName>
    </submittedName>
</protein>
<name>A0A495J0Z9_9SPHI</name>